<dbReference type="Pfam" id="PF00096">
    <property type="entry name" value="zf-C2H2"/>
    <property type="match status" value="2"/>
</dbReference>
<feature type="domain" description="C2H2-type" evidence="8">
    <location>
        <begin position="218"/>
        <end position="245"/>
    </location>
</feature>
<evidence type="ECO:0000256" key="5">
    <source>
        <dbReference type="ARBA" id="ARBA00023242"/>
    </source>
</evidence>
<proteinExistence type="predicted"/>
<evidence type="ECO:0000256" key="2">
    <source>
        <dbReference type="ARBA" id="ARBA00022737"/>
    </source>
</evidence>
<name>A0AAV4Y0M2_CAEEX</name>
<feature type="domain" description="C2H2-type" evidence="8">
    <location>
        <begin position="136"/>
        <end position="163"/>
    </location>
</feature>
<keyword evidence="1" id="KW-0479">Metal-binding</keyword>
<dbReference type="InterPro" id="IPR013087">
    <property type="entry name" value="Znf_C2H2_type"/>
</dbReference>
<comment type="caution">
    <text evidence="9">The sequence shown here is derived from an EMBL/GenBank/DDBJ whole genome shotgun (WGS) entry which is preliminary data.</text>
</comment>
<dbReference type="PANTHER" id="PTHR24393:SF97">
    <property type="entry name" value="LD33878P"/>
    <property type="match status" value="1"/>
</dbReference>
<evidence type="ECO:0000259" key="8">
    <source>
        <dbReference type="PROSITE" id="PS50157"/>
    </source>
</evidence>
<dbReference type="GO" id="GO:0005634">
    <property type="term" value="C:nucleus"/>
    <property type="evidence" value="ECO:0007669"/>
    <property type="project" value="TreeGrafter"/>
</dbReference>
<evidence type="ECO:0000313" key="9">
    <source>
        <dbReference type="EMBL" id="GIY99766.1"/>
    </source>
</evidence>
<evidence type="ECO:0000256" key="1">
    <source>
        <dbReference type="ARBA" id="ARBA00022723"/>
    </source>
</evidence>
<dbReference type="GO" id="GO:0008270">
    <property type="term" value="F:zinc ion binding"/>
    <property type="evidence" value="ECO:0007669"/>
    <property type="project" value="UniProtKB-KW"/>
</dbReference>
<evidence type="ECO:0000256" key="7">
    <source>
        <dbReference type="SAM" id="MobiDB-lite"/>
    </source>
</evidence>
<feature type="compositionally biased region" description="Polar residues" evidence="7">
    <location>
        <begin position="9"/>
        <end position="21"/>
    </location>
</feature>
<feature type="domain" description="C2H2-type" evidence="8">
    <location>
        <begin position="187"/>
        <end position="214"/>
    </location>
</feature>
<gene>
    <name evidence="9" type="ORF">CEXT_157121</name>
</gene>
<feature type="domain" description="C2H2-type" evidence="8">
    <location>
        <begin position="107"/>
        <end position="134"/>
    </location>
</feature>
<keyword evidence="2" id="KW-0677">Repeat</keyword>
<feature type="compositionally biased region" description="Polar residues" evidence="7">
    <location>
        <begin position="85"/>
        <end position="98"/>
    </location>
</feature>
<dbReference type="PANTHER" id="PTHR24393">
    <property type="entry name" value="ZINC FINGER PROTEIN"/>
    <property type="match status" value="1"/>
</dbReference>
<feature type="region of interest" description="Disordered" evidence="7">
    <location>
        <begin position="1"/>
        <end position="98"/>
    </location>
</feature>
<feature type="region of interest" description="Disordered" evidence="7">
    <location>
        <begin position="329"/>
        <end position="352"/>
    </location>
</feature>
<reference evidence="9 10" key="1">
    <citation type="submission" date="2021-06" db="EMBL/GenBank/DDBJ databases">
        <title>Caerostris extrusa draft genome.</title>
        <authorList>
            <person name="Kono N."/>
            <person name="Arakawa K."/>
        </authorList>
    </citation>
    <scope>NUCLEOTIDE SEQUENCE [LARGE SCALE GENOMIC DNA]</scope>
</reference>
<dbReference type="PROSITE" id="PS00028">
    <property type="entry name" value="ZINC_FINGER_C2H2_1"/>
    <property type="match status" value="3"/>
</dbReference>
<sequence>MGDSRNIEENLQGNVDSSQIPNLFGNHGNANNANPANANATNNSSSRVNNHSGQMPPLQVPKKSMLPQMGPPQDAVAMGPLPTKMSPQHQNPNDMNPSANGNTGRKYQCKMCLQIFGSKADLQLHTQIHMRNAKPYKCSQCSKTFANSSYLSQHTRIHLGIKPYRCEICHPFQPQSHSRCHQTDKPYKCNSCYKCFTEEAALLEHIPKHKESKHLKTHICQFCGKSYTQETYLAKHMQKHADRMDKHSSMMNSLVLGPMASVQQFQPDVLWQKAIHAKVVENVANMGDEHGGPNSSVAAMAAVVASSQRRGGGGMDTSLQTHLMDPSRLGQQVDSEQENRMNSNNNQSCDRNDLMSSSQGLYDSQPSMTIANNNNGVKSSSAFTPIQTGLLPITSGGNQLNISGTSSSGRTYFPYADSINFKNSHSSEVKTVASFPNQLISLRQIRSYASMPGIPSVDHPISLKGKGPN</sequence>
<dbReference type="FunFam" id="3.30.160.60:FF:001172">
    <property type="entry name" value="Zinc finger protein rotund"/>
    <property type="match status" value="1"/>
</dbReference>
<dbReference type="AlphaFoldDB" id="A0AAV4Y0M2"/>
<organism evidence="9 10">
    <name type="scientific">Caerostris extrusa</name>
    <name type="common">Bark spider</name>
    <name type="synonym">Caerostris bankana</name>
    <dbReference type="NCBI Taxonomy" id="172846"/>
    <lineage>
        <taxon>Eukaryota</taxon>
        <taxon>Metazoa</taxon>
        <taxon>Ecdysozoa</taxon>
        <taxon>Arthropoda</taxon>
        <taxon>Chelicerata</taxon>
        <taxon>Arachnida</taxon>
        <taxon>Araneae</taxon>
        <taxon>Araneomorphae</taxon>
        <taxon>Entelegynae</taxon>
        <taxon>Araneoidea</taxon>
        <taxon>Araneidae</taxon>
        <taxon>Caerostris</taxon>
    </lineage>
</organism>
<dbReference type="SMART" id="SM00355">
    <property type="entry name" value="ZnF_C2H2"/>
    <property type="match status" value="4"/>
</dbReference>
<evidence type="ECO:0000256" key="6">
    <source>
        <dbReference type="PROSITE-ProRule" id="PRU00042"/>
    </source>
</evidence>
<dbReference type="GO" id="GO:0000978">
    <property type="term" value="F:RNA polymerase II cis-regulatory region sequence-specific DNA binding"/>
    <property type="evidence" value="ECO:0007669"/>
    <property type="project" value="TreeGrafter"/>
</dbReference>
<feature type="compositionally biased region" description="Low complexity" evidence="7">
    <location>
        <begin position="26"/>
        <end position="50"/>
    </location>
</feature>
<dbReference type="PROSITE" id="PS50157">
    <property type="entry name" value="ZINC_FINGER_C2H2_2"/>
    <property type="match status" value="4"/>
</dbReference>
<keyword evidence="5" id="KW-0539">Nucleus</keyword>
<dbReference type="Gene3D" id="3.30.160.60">
    <property type="entry name" value="Classic Zinc Finger"/>
    <property type="match status" value="3"/>
</dbReference>
<keyword evidence="4" id="KW-0862">Zinc</keyword>
<keyword evidence="10" id="KW-1185">Reference proteome</keyword>
<dbReference type="EMBL" id="BPLR01018459">
    <property type="protein sequence ID" value="GIY99766.1"/>
    <property type="molecule type" value="Genomic_DNA"/>
</dbReference>
<evidence type="ECO:0000256" key="3">
    <source>
        <dbReference type="ARBA" id="ARBA00022771"/>
    </source>
</evidence>
<evidence type="ECO:0000256" key="4">
    <source>
        <dbReference type="ARBA" id="ARBA00022833"/>
    </source>
</evidence>
<evidence type="ECO:0000313" key="10">
    <source>
        <dbReference type="Proteomes" id="UP001054945"/>
    </source>
</evidence>
<dbReference type="Proteomes" id="UP001054945">
    <property type="component" value="Unassembled WGS sequence"/>
</dbReference>
<dbReference type="SUPFAM" id="SSF57667">
    <property type="entry name" value="beta-beta-alpha zinc fingers"/>
    <property type="match status" value="2"/>
</dbReference>
<dbReference type="InterPro" id="IPR036236">
    <property type="entry name" value="Znf_C2H2_sf"/>
</dbReference>
<accession>A0AAV4Y0M2</accession>
<protein>
    <recommendedName>
        <fullName evidence="8">C2H2-type domain-containing protein</fullName>
    </recommendedName>
</protein>
<keyword evidence="3 6" id="KW-0863">Zinc-finger</keyword>
<dbReference type="GO" id="GO:0001228">
    <property type="term" value="F:DNA-binding transcription activator activity, RNA polymerase II-specific"/>
    <property type="evidence" value="ECO:0007669"/>
    <property type="project" value="TreeGrafter"/>
</dbReference>